<reference evidence="3 4" key="1">
    <citation type="submission" date="2016-07" db="EMBL/GenBank/DDBJ databases">
        <title>Draft genome sequence of Prauserella muralis DSM 45305, isolated from a mould-covered wall in an indoor environment.</title>
        <authorList>
            <person name="Ruckert C."/>
            <person name="Albersmeier A."/>
            <person name="Jiang C.-L."/>
            <person name="Jiang Y."/>
            <person name="Kalinowski J."/>
            <person name="Schneider O."/>
            <person name="Winkler A."/>
            <person name="Zotchev S.B."/>
        </authorList>
    </citation>
    <scope>NUCLEOTIDE SEQUENCE [LARGE SCALE GENOMIC DNA]</scope>
    <source>
        <strain evidence="3 4">DSM 45305</strain>
    </source>
</reference>
<dbReference type="Proteomes" id="UP000249915">
    <property type="component" value="Unassembled WGS sequence"/>
</dbReference>
<organism evidence="3 4">
    <name type="scientific">Prauserella muralis</name>
    <dbReference type="NCBI Taxonomy" id="588067"/>
    <lineage>
        <taxon>Bacteria</taxon>
        <taxon>Bacillati</taxon>
        <taxon>Actinomycetota</taxon>
        <taxon>Actinomycetes</taxon>
        <taxon>Pseudonocardiales</taxon>
        <taxon>Pseudonocardiaceae</taxon>
        <taxon>Prauserella</taxon>
    </lineage>
</organism>
<feature type="domain" description="DUF222" evidence="2">
    <location>
        <begin position="12"/>
        <end position="294"/>
    </location>
</feature>
<evidence type="ECO:0000313" key="4">
    <source>
        <dbReference type="Proteomes" id="UP000249915"/>
    </source>
</evidence>
<evidence type="ECO:0000313" key="3">
    <source>
        <dbReference type="EMBL" id="PXY32637.1"/>
    </source>
</evidence>
<dbReference type="OrthoDB" id="5241234at2"/>
<keyword evidence="4" id="KW-1185">Reference proteome</keyword>
<name>A0A2V4BBC2_9PSEU</name>
<gene>
    <name evidence="3" type="ORF">BAY60_01190</name>
</gene>
<dbReference type="InterPro" id="IPR003870">
    <property type="entry name" value="DUF222"/>
</dbReference>
<dbReference type="EMBL" id="MASW01000001">
    <property type="protein sequence ID" value="PXY32637.1"/>
    <property type="molecule type" value="Genomic_DNA"/>
</dbReference>
<evidence type="ECO:0000259" key="2">
    <source>
        <dbReference type="Pfam" id="PF02720"/>
    </source>
</evidence>
<proteinExistence type="predicted"/>
<accession>A0A2V4BBC2</accession>
<dbReference type="AlphaFoldDB" id="A0A2V4BBC2"/>
<protein>
    <recommendedName>
        <fullName evidence="2">DUF222 domain-containing protein</fullName>
    </recommendedName>
</protein>
<dbReference type="Pfam" id="PF02720">
    <property type="entry name" value="DUF222"/>
    <property type="match status" value="1"/>
</dbReference>
<sequence length="384" mass="41909">MSDRVILDVITSAQRLICRAQAVQARAIHHLATLRQGSRWVADEIAPELGVSRQAAHTQVAVAADLCTRLPAMLAAMDVGQIDAVKARKIAEVTAPLSDAHAREVDARLAGRVAGKDPAGVRRTARRAVQAVDPHGAAERAARRRRERRVELAHEDDAMSSLWAYLPAETGSACYTRIDTLARSLKTSGEPRTLDQLRADVLADLILGKATGSRAAAQVFVHVPLDAALQVSERGCELAGHGPIPAPLARQIMADPRSVWRKVTTDPASGAVLDVGRTRYRPPAALADFARVRDRECRAPGCHRPAQHCDLDHNHEWHHNGRTAACNLCCLCEHHHHHHLKDQPGWHFDLDEHTGELHITTPAGKTHTTRPEPIIEPRGAPQTS</sequence>
<feature type="region of interest" description="Disordered" evidence="1">
    <location>
        <begin position="360"/>
        <end position="384"/>
    </location>
</feature>
<evidence type="ECO:0000256" key="1">
    <source>
        <dbReference type="SAM" id="MobiDB-lite"/>
    </source>
</evidence>
<comment type="caution">
    <text evidence="3">The sequence shown here is derived from an EMBL/GenBank/DDBJ whole genome shotgun (WGS) entry which is preliminary data.</text>
</comment>